<dbReference type="Proteomes" id="UP001152178">
    <property type="component" value="Unassembled WGS sequence"/>
</dbReference>
<proteinExistence type="inferred from homology"/>
<dbReference type="PRINTS" id="PR00081">
    <property type="entry name" value="GDHRDH"/>
</dbReference>
<name>A0ABT4QUH2_9HYPH</name>
<keyword evidence="3" id="KW-1185">Reference proteome</keyword>
<dbReference type="RefSeq" id="WP_269905515.1">
    <property type="nucleotide sequence ID" value="NZ_JAPFQA010000004.1"/>
</dbReference>
<comment type="caution">
    <text evidence="2">The sequence shown here is derived from an EMBL/GenBank/DDBJ whole genome shotgun (WGS) entry which is preliminary data.</text>
</comment>
<reference evidence="2" key="1">
    <citation type="submission" date="2022-11" db="EMBL/GenBank/DDBJ databases">
        <authorList>
            <person name="Coimbra C."/>
        </authorList>
    </citation>
    <scope>NUCLEOTIDE SEQUENCE</scope>
    <source>
        <strain evidence="2">Jales19</strain>
    </source>
</reference>
<gene>
    <name evidence="2" type="ORF">OOJ09_12565</name>
</gene>
<evidence type="ECO:0000256" key="1">
    <source>
        <dbReference type="ARBA" id="ARBA00006484"/>
    </source>
</evidence>
<dbReference type="PANTHER" id="PTHR42760">
    <property type="entry name" value="SHORT-CHAIN DEHYDROGENASES/REDUCTASES FAMILY MEMBER"/>
    <property type="match status" value="1"/>
</dbReference>
<sequence>MTVTYDFGGKTAIVTGGSRGIGKAIAVQLMLSGADVWIWDADPLPLDGAHCQTVDVTKAHQIKDALAAVTAEDRRIDIVINNAGYLGSYRGFDAFDPTEWQRIVGVNLMGVFEVTHQVLPIMRKARSGRIVNMGSLAGKEGLPNLAAYSAASAGVIAFTKALSREVSDTDIRVNCVAPGPIDTELIRRLGNDVVNDMINASPLRRLGSADEVAALVLWLCSDASSFNTGAVFDMSGGRARY</sequence>
<dbReference type="InterPro" id="IPR036291">
    <property type="entry name" value="NAD(P)-bd_dom_sf"/>
</dbReference>
<evidence type="ECO:0000313" key="2">
    <source>
        <dbReference type="EMBL" id="MCZ8545019.1"/>
    </source>
</evidence>
<dbReference type="EMBL" id="JAPFQA010000004">
    <property type="protein sequence ID" value="MCZ8545019.1"/>
    <property type="molecule type" value="Genomic_DNA"/>
</dbReference>
<dbReference type="InterPro" id="IPR002347">
    <property type="entry name" value="SDR_fam"/>
</dbReference>
<dbReference type="PRINTS" id="PR00080">
    <property type="entry name" value="SDRFAMILY"/>
</dbReference>
<dbReference type="Pfam" id="PF13561">
    <property type="entry name" value="adh_short_C2"/>
    <property type="match status" value="1"/>
</dbReference>
<accession>A0ABT4QUH2</accession>
<dbReference type="Gene3D" id="3.40.50.720">
    <property type="entry name" value="NAD(P)-binding Rossmann-like Domain"/>
    <property type="match status" value="1"/>
</dbReference>
<dbReference type="PANTHER" id="PTHR42760:SF129">
    <property type="entry name" value="OXIDOREDUCTASE"/>
    <property type="match status" value="1"/>
</dbReference>
<comment type="similarity">
    <text evidence="1">Belongs to the short-chain dehydrogenases/reductases (SDR) family.</text>
</comment>
<dbReference type="SUPFAM" id="SSF51735">
    <property type="entry name" value="NAD(P)-binding Rossmann-fold domains"/>
    <property type="match status" value="1"/>
</dbReference>
<evidence type="ECO:0000313" key="3">
    <source>
        <dbReference type="Proteomes" id="UP001152178"/>
    </source>
</evidence>
<organism evidence="2 3">
    <name type="scientific">Mesorhizobium qingshengii</name>
    <dbReference type="NCBI Taxonomy" id="1165689"/>
    <lineage>
        <taxon>Bacteria</taxon>
        <taxon>Pseudomonadati</taxon>
        <taxon>Pseudomonadota</taxon>
        <taxon>Alphaproteobacteria</taxon>
        <taxon>Hyphomicrobiales</taxon>
        <taxon>Phyllobacteriaceae</taxon>
        <taxon>Mesorhizobium</taxon>
    </lineage>
</organism>
<protein>
    <submittedName>
        <fullName evidence="2">SDR family oxidoreductase</fullName>
    </submittedName>
</protein>